<accession>A0A6G1HKH0</accession>
<reference evidence="1" key="1">
    <citation type="journal article" date="2020" name="Stud. Mycol.">
        <title>101 Dothideomycetes genomes: a test case for predicting lifestyles and emergence of pathogens.</title>
        <authorList>
            <person name="Haridas S."/>
            <person name="Albert R."/>
            <person name="Binder M."/>
            <person name="Bloem J."/>
            <person name="Labutti K."/>
            <person name="Salamov A."/>
            <person name="Andreopoulos B."/>
            <person name="Baker S."/>
            <person name="Barry K."/>
            <person name="Bills G."/>
            <person name="Bluhm B."/>
            <person name="Cannon C."/>
            <person name="Castanera R."/>
            <person name="Culley D."/>
            <person name="Daum C."/>
            <person name="Ezra D."/>
            <person name="Gonzalez J."/>
            <person name="Henrissat B."/>
            <person name="Kuo A."/>
            <person name="Liang C."/>
            <person name="Lipzen A."/>
            <person name="Lutzoni F."/>
            <person name="Magnuson J."/>
            <person name="Mondo S."/>
            <person name="Nolan M."/>
            <person name="Ohm R."/>
            <person name="Pangilinan J."/>
            <person name="Park H.-J."/>
            <person name="Ramirez L."/>
            <person name="Alfaro M."/>
            <person name="Sun H."/>
            <person name="Tritt A."/>
            <person name="Yoshinaga Y."/>
            <person name="Zwiers L.-H."/>
            <person name="Turgeon B."/>
            <person name="Goodwin S."/>
            <person name="Spatafora J."/>
            <person name="Crous P."/>
            <person name="Grigoriev I."/>
        </authorList>
    </citation>
    <scope>NUCLEOTIDE SEQUENCE</scope>
    <source>
        <strain evidence="1">CBS 262.69</strain>
    </source>
</reference>
<keyword evidence="2" id="KW-1185">Reference proteome</keyword>
<name>A0A6G1HKH0_9PEZI</name>
<protein>
    <recommendedName>
        <fullName evidence="3">Fungal N-terminal domain-containing protein</fullName>
    </recommendedName>
</protein>
<dbReference type="EMBL" id="ML996707">
    <property type="protein sequence ID" value="KAF2396337.1"/>
    <property type="molecule type" value="Genomic_DNA"/>
</dbReference>
<sequence>MVDPLSISASIVALAQAAKALVSFLKHLHDAPAELLALSNEVEDLKLVLCEAEEAYKTLDPATPSAERIRKVLESAQGKLGELDAFSRRLSKVNSARTAATQRMRWAFERQTVQNFSCRHDSRQC</sequence>
<evidence type="ECO:0000313" key="2">
    <source>
        <dbReference type="Proteomes" id="UP000799640"/>
    </source>
</evidence>
<gene>
    <name evidence="1" type="ORF">EJ06DRAFT_235271</name>
</gene>
<dbReference type="AlphaFoldDB" id="A0A6G1HKH0"/>
<evidence type="ECO:0008006" key="3">
    <source>
        <dbReference type="Google" id="ProtNLM"/>
    </source>
</evidence>
<organism evidence="1 2">
    <name type="scientific">Trichodelitschia bisporula</name>
    <dbReference type="NCBI Taxonomy" id="703511"/>
    <lineage>
        <taxon>Eukaryota</taxon>
        <taxon>Fungi</taxon>
        <taxon>Dikarya</taxon>
        <taxon>Ascomycota</taxon>
        <taxon>Pezizomycotina</taxon>
        <taxon>Dothideomycetes</taxon>
        <taxon>Dothideomycetes incertae sedis</taxon>
        <taxon>Phaeotrichales</taxon>
        <taxon>Phaeotrichaceae</taxon>
        <taxon>Trichodelitschia</taxon>
    </lineage>
</organism>
<dbReference type="OrthoDB" id="195446at2759"/>
<dbReference type="Proteomes" id="UP000799640">
    <property type="component" value="Unassembled WGS sequence"/>
</dbReference>
<evidence type="ECO:0000313" key="1">
    <source>
        <dbReference type="EMBL" id="KAF2396337.1"/>
    </source>
</evidence>
<proteinExistence type="predicted"/>